<feature type="transmembrane region" description="Helical" evidence="1">
    <location>
        <begin position="6"/>
        <end position="26"/>
    </location>
</feature>
<sequence length="100" mass="11686">METTMLIISVVLSVINLSVLVFLIFLNFKNQKNNNKAFGDLYQQLSKNINDSVDNTADRVKQLLEKEILSDIKQENSEYYEKLLKAITDPIEELQERHKR</sequence>
<evidence type="ECO:0000256" key="1">
    <source>
        <dbReference type="SAM" id="Phobius"/>
    </source>
</evidence>
<proteinExistence type="predicted"/>
<name>A0A0F3GKC9_9BACT</name>
<organism evidence="2 3">
    <name type="scientific">Candidatus Magnetobacterium bavaricum</name>
    <dbReference type="NCBI Taxonomy" id="29290"/>
    <lineage>
        <taxon>Bacteria</taxon>
        <taxon>Pseudomonadati</taxon>
        <taxon>Nitrospirota</taxon>
        <taxon>Thermodesulfovibrionia</taxon>
        <taxon>Thermodesulfovibrionales</taxon>
        <taxon>Candidatus Magnetobacteriaceae</taxon>
        <taxon>Candidatus Magnetobacterium</taxon>
    </lineage>
</organism>
<keyword evidence="1" id="KW-0472">Membrane</keyword>
<protein>
    <submittedName>
        <fullName evidence="2">Uncharacterized protein</fullName>
    </submittedName>
</protein>
<accession>A0A0F3GKC9</accession>
<dbReference type="AlphaFoldDB" id="A0A0F3GKC9"/>
<evidence type="ECO:0000313" key="2">
    <source>
        <dbReference type="EMBL" id="KJU82409.1"/>
    </source>
</evidence>
<evidence type="ECO:0000313" key="3">
    <source>
        <dbReference type="Proteomes" id="UP000033423"/>
    </source>
</evidence>
<keyword evidence="3" id="KW-1185">Reference proteome</keyword>
<reference evidence="2 3" key="1">
    <citation type="submission" date="2015-02" db="EMBL/GenBank/DDBJ databases">
        <title>Single-cell genomics of uncultivated deep-branching MTB reveals a conserved set of magnetosome genes.</title>
        <authorList>
            <person name="Kolinko S."/>
            <person name="Richter M."/>
            <person name="Glockner F.O."/>
            <person name="Brachmann A."/>
            <person name="Schuler D."/>
        </authorList>
    </citation>
    <scope>NUCLEOTIDE SEQUENCE [LARGE SCALE GENOMIC DNA]</scope>
    <source>
        <strain evidence="2">TM-1</strain>
    </source>
</reference>
<dbReference type="EMBL" id="LACI01002329">
    <property type="protein sequence ID" value="KJU82409.1"/>
    <property type="molecule type" value="Genomic_DNA"/>
</dbReference>
<gene>
    <name evidence="2" type="ORF">MBAV_005402</name>
</gene>
<keyword evidence="1" id="KW-1133">Transmembrane helix</keyword>
<dbReference type="Proteomes" id="UP000033423">
    <property type="component" value="Unassembled WGS sequence"/>
</dbReference>
<comment type="caution">
    <text evidence="2">The sequence shown here is derived from an EMBL/GenBank/DDBJ whole genome shotgun (WGS) entry which is preliminary data.</text>
</comment>
<keyword evidence="1" id="KW-0812">Transmembrane</keyword>